<gene>
    <name evidence="6" type="ORF">CLOHIR_00458</name>
</gene>
<dbReference type="PANTHER" id="PTHR42798:SF7">
    <property type="entry name" value="ALPHA-D-RIBOSE 1-METHYLPHOSPHONATE 5-TRIPHOSPHATE SYNTHASE SUBUNIT PHNL"/>
    <property type="match status" value="1"/>
</dbReference>
<dbReference type="PROSITE" id="PS50893">
    <property type="entry name" value="ABC_TRANSPORTER_2"/>
    <property type="match status" value="1"/>
</dbReference>
<dbReference type="GO" id="GO:0022857">
    <property type="term" value="F:transmembrane transporter activity"/>
    <property type="evidence" value="ECO:0007669"/>
    <property type="project" value="UniProtKB-ARBA"/>
</dbReference>
<dbReference type="STRING" id="500633.CLOHIR_00458"/>
<dbReference type="eggNOG" id="COG1136">
    <property type="taxonomic scope" value="Bacteria"/>
</dbReference>
<comment type="caution">
    <text evidence="6">The sequence shown here is derived from an EMBL/GenBank/DDBJ whole genome shotgun (WGS) entry which is preliminary data.</text>
</comment>
<dbReference type="HOGENOM" id="CLU_000604_1_22_9"/>
<dbReference type="AlphaFoldDB" id="B6FX59"/>
<evidence type="ECO:0000313" key="6">
    <source>
        <dbReference type="EMBL" id="EEA85884.1"/>
    </source>
</evidence>
<dbReference type="OrthoDB" id="9802264at2"/>
<evidence type="ECO:0000256" key="4">
    <source>
        <dbReference type="ARBA" id="ARBA00022840"/>
    </source>
</evidence>
<reference evidence="6 7" key="1">
    <citation type="submission" date="2008-09" db="EMBL/GenBank/DDBJ databases">
        <authorList>
            <person name="Fulton L."/>
            <person name="Clifton S."/>
            <person name="Fulton B."/>
            <person name="Xu J."/>
            <person name="Minx P."/>
            <person name="Pepin K.H."/>
            <person name="Johnson M."/>
            <person name="Thiruvilangam P."/>
            <person name="Bhonagiri V."/>
            <person name="Nash W.E."/>
            <person name="Mardis E.R."/>
            <person name="Wilson R.K."/>
        </authorList>
    </citation>
    <scope>NUCLEOTIDE SEQUENCE [LARGE SCALE GENOMIC DNA]</scope>
    <source>
        <strain evidence="6 7">DSM 13275</strain>
    </source>
</reference>
<dbReference type="GO" id="GO:0098796">
    <property type="term" value="C:membrane protein complex"/>
    <property type="evidence" value="ECO:0007669"/>
    <property type="project" value="UniProtKB-ARBA"/>
</dbReference>
<dbReference type="InterPro" id="IPR003593">
    <property type="entry name" value="AAA+_ATPase"/>
</dbReference>
<dbReference type="RefSeq" id="WP_006439380.1">
    <property type="nucleotide sequence ID" value="NZ_DS995355.1"/>
</dbReference>
<accession>B6FX59</accession>
<keyword evidence="4 6" id="KW-0067">ATP-binding</keyword>
<dbReference type="InterPro" id="IPR017871">
    <property type="entry name" value="ABC_transporter-like_CS"/>
</dbReference>
<keyword evidence="3" id="KW-0547">Nucleotide-binding</keyword>
<sequence length="251" mass="27982">MLEVKNLYKSYKVGNKNYPVLQGVDVNIEKGEFVSVMGPSGSGKTTLLNCISNFIPYESGEVILNGENMEKLTEDELATVRNEKLGFVFQDFMLLDGLTVFENICMPKIIKEDDWREMEDKANKLLDIFGIKEIADKYPVEISGGQKQRVAVARSLMNDPLVILADEPTGNLDSKSSEAVIKSFIEAKKKLGATIFMVTHDTISASYCDRVIVMKDGKIFTELKNSGNRKEFFDELLGVLKELGGDGNDNE</sequence>
<dbReference type="FunFam" id="3.40.50.300:FF:000032">
    <property type="entry name" value="Export ABC transporter ATP-binding protein"/>
    <property type="match status" value="1"/>
</dbReference>
<protein>
    <submittedName>
        <fullName evidence="6">ABC transporter, ATP-binding protein</fullName>
    </submittedName>
</protein>
<name>B6FX59_PEPHT</name>
<dbReference type="PANTHER" id="PTHR42798">
    <property type="entry name" value="LIPOPROTEIN-RELEASING SYSTEM ATP-BINDING PROTEIN LOLD"/>
    <property type="match status" value="1"/>
</dbReference>
<evidence type="ECO:0000313" key="7">
    <source>
        <dbReference type="Proteomes" id="UP000003178"/>
    </source>
</evidence>
<organism evidence="6 7">
    <name type="scientific">Peptacetobacter hiranonis (strain DSM 13275 / JCM 10541 / KCTC 15199 / TO-931)</name>
    <name type="common">Clostridium hiranonis</name>
    <dbReference type="NCBI Taxonomy" id="500633"/>
    <lineage>
        <taxon>Bacteria</taxon>
        <taxon>Bacillati</taxon>
        <taxon>Bacillota</taxon>
        <taxon>Clostridia</taxon>
        <taxon>Peptostreptococcales</taxon>
        <taxon>Peptostreptococcaceae</taxon>
        <taxon>Peptacetobacter</taxon>
    </lineage>
</organism>
<dbReference type="InterPro" id="IPR003439">
    <property type="entry name" value="ABC_transporter-like_ATP-bd"/>
</dbReference>
<dbReference type="SUPFAM" id="SSF52540">
    <property type="entry name" value="P-loop containing nucleoside triphosphate hydrolases"/>
    <property type="match status" value="1"/>
</dbReference>
<reference evidence="6 7" key="2">
    <citation type="submission" date="2008-10" db="EMBL/GenBank/DDBJ databases">
        <title>Draft genome sequence of Clostridium hiranonis (DSM 13275).</title>
        <authorList>
            <person name="Sudarsanam P."/>
            <person name="Ley R."/>
            <person name="Guruge J."/>
            <person name="Turnbaugh P.J."/>
            <person name="Mahowald M."/>
            <person name="Liep D."/>
            <person name="Gordon J."/>
        </authorList>
    </citation>
    <scope>NUCLEOTIDE SEQUENCE [LARGE SCALE GENOMIC DNA]</scope>
    <source>
        <strain evidence="6 7">DSM 13275</strain>
    </source>
</reference>
<dbReference type="GO" id="GO:0005524">
    <property type="term" value="F:ATP binding"/>
    <property type="evidence" value="ECO:0007669"/>
    <property type="project" value="UniProtKB-KW"/>
</dbReference>
<evidence type="ECO:0000259" key="5">
    <source>
        <dbReference type="PROSITE" id="PS50893"/>
    </source>
</evidence>
<dbReference type="Proteomes" id="UP000003178">
    <property type="component" value="Unassembled WGS sequence"/>
</dbReference>
<dbReference type="Pfam" id="PF00005">
    <property type="entry name" value="ABC_tran"/>
    <property type="match status" value="1"/>
</dbReference>
<dbReference type="Gene3D" id="3.40.50.300">
    <property type="entry name" value="P-loop containing nucleotide triphosphate hydrolases"/>
    <property type="match status" value="1"/>
</dbReference>
<dbReference type="InterPro" id="IPR027417">
    <property type="entry name" value="P-loop_NTPase"/>
</dbReference>
<dbReference type="EMBL" id="ABWP01000015">
    <property type="protein sequence ID" value="EEA85884.1"/>
    <property type="molecule type" value="Genomic_DNA"/>
</dbReference>
<keyword evidence="7" id="KW-1185">Reference proteome</keyword>
<comment type="similarity">
    <text evidence="1">Belongs to the ABC transporter superfamily.</text>
</comment>
<proteinExistence type="inferred from homology"/>
<evidence type="ECO:0000256" key="2">
    <source>
        <dbReference type="ARBA" id="ARBA00022448"/>
    </source>
</evidence>
<evidence type="ECO:0000256" key="3">
    <source>
        <dbReference type="ARBA" id="ARBA00022741"/>
    </source>
</evidence>
<dbReference type="CDD" id="cd03255">
    <property type="entry name" value="ABC_MJ0796_LolCDE_FtsE"/>
    <property type="match status" value="1"/>
</dbReference>
<feature type="domain" description="ABC transporter" evidence="5">
    <location>
        <begin position="2"/>
        <end position="241"/>
    </location>
</feature>
<dbReference type="PROSITE" id="PS00211">
    <property type="entry name" value="ABC_TRANSPORTER_1"/>
    <property type="match status" value="1"/>
</dbReference>
<dbReference type="InterPro" id="IPR017911">
    <property type="entry name" value="MacB-like_ATP-bd"/>
</dbReference>
<evidence type="ECO:0000256" key="1">
    <source>
        <dbReference type="ARBA" id="ARBA00005417"/>
    </source>
</evidence>
<dbReference type="GO" id="GO:0016887">
    <property type="term" value="F:ATP hydrolysis activity"/>
    <property type="evidence" value="ECO:0007669"/>
    <property type="project" value="InterPro"/>
</dbReference>
<dbReference type="SMART" id="SM00382">
    <property type="entry name" value="AAA"/>
    <property type="match status" value="1"/>
</dbReference>
<keyword evidence="2" id="KW-0813">Transport</keyword>